<dbReference type="Proteomes" id="UP000183832">
    <property type="component" value="Unassembled WGS sequence"/>
</dbReference>
<name>A0A1J1IY16_9DIPT</name>
<dbReference type="EMBL" id="CVRI01000064">
    <property type="protein sequence ID" value="CRL05109.1"/>
    <property type="molecule type" value="Genomic_DNA"/>
</dbReference>
<evidence type="ECO:0000313" key="1">
    <source>
        <dbReference type="EMBL" id="CRL05109.1"/>
    </source>
</evidence>
<accession>A0A1J1IY16</accession>
<organism evidence="1 2">
    <name type="scientific">Clunio marinus</name>
    <dbReference type="NCBI Taxonomy" id="568069"/>
    <lineage>
        <taxon>Eukaryota</taxon>
        <taxon>Metazoa</taxon>
        <taxon>Ecdysozoa</taxon>
        <taxon>Arthropoda</taxon>
        <taxon>Hexapoda</taxon>
        <taxon>Insecta</taxon>
        <taxon>Pterygota</taxon>
        <taxon>Neoptera</taxon>
        <taxon>Endopterygota</taxon>
        <taxon>Diptera</taxon>
        <taxon>Nematocera</taxon>
        <taxon>Chironomoidea</taxon>
        <taxon>Chironomidae</taxon>
        <taxon>Clunio</taxon>
    </lineage>
</organism>
<dbReference type="Pfam" id="PF06477">
    <property type="entry name" value="DUF1091"/>
    <property type="match status" value="1"/>
</dbReference>
<proteinExistence type="predicted"/>
<protein>
    <submittedName>
        <fullName evidence="1">CLUMA_CG018337, isoform A</fullName>
    </submittedName>
</protein>
<evidence type="ECO:0000313" key="2">
    <source>
        <dbReference type="Proteomes" id="UP000183832"/>
    </source>
</evidence>
<gene>
    <name evidence="1" type="ORF">CLUMA_CG018337</name>
</gene>
<sequence>MQVELNWKLLFKYGMIYREVMYLSRIDFCQAFNFGSTNKLVNQIFSMMKDSNPNIFKLRCPGPLNITNLYIKTGTMLSIFPTGDYKTSFEWELENKTFTGSFEIIFSINSPIKDTFG</sequence>
<keyword evidence="2" id="KW-1185">Reference proteome</keyword>
<dbReference type="AlphaFoldDB" id="A0A1J1IY16"/>
<dbReference type="InterPro" id="IPR010512">
    <property type="entry name" value="DUF1091"/>
</dbReference>
<dbReference type="OrthoDB" id="7797129at2759"/>
<reference evidence="1 2" key="1">
    <citation type="submission" date="2015-04" db="EMBL/GenBank/DDBJ databases">
        <authorList>
            <person name="Syromyatnikov M.Y."/>
            <person name="Popov V.N."/>
        </authorList>
    </citation>
    <scope>NUCLEOTIDE SEQUENCE [LARGE SCALE GENOMIC DNA]</scope>
</reference>